<dbReference type="AlphaFoldDB" id="A0AAN7Z8L5"/>
<evidence type="ECO:0000259" key="1">
    <source>
        <dbReference type="PROSITE" id="PS51186"/>
    </source>
</evidence>
<dbReference type="Pfam" id="PF00583">
    <property type="entry name" value="Acetyltransf_1"/>
    <property type="match status" value="1"/>
</dbReference>
<proteinExistence type="predicted"/>
<dbReference type="EMBL" id="JAWHQM010000045">
    <property type="protein sequence ID" value="KAK5634862.1"/>
    <property type="molecule type" value="Genomic_DNA"/>
</dbReference>
<comment type="caution">
    <text evidence="2">The sequence shown here is derived from an EMBL/GenBank/DDBJ whole genome shotgun (WGS) entry which is preliminary data.</text>
</comment>
<name>A0AAN7Z8L5_9PEZI</name>
<keyword evidence="3" id="KW-1185">Reference proteome</keyword>
<evidence type="ECO:0000313" key="3">
    <source>
        <dbReference type="Proteomes" id="UP001305414"/>
    </source>
</evidence>
<dbReference type="SUPFAM" id="SSF55729">
    <property type="entry name" value="Acyl-CoA N-acyltransferases (Nat)"/>
    <property type="match status" value="1"/>
</dbReference>
<dbReference type="InterPro" id="IPR016181">
    <property type="entry name" value="Acyl_CoA_acyltransferase"/>
</dbReference>
<protein>
    <recommendedName>
        <fullName evidence="1">N-acetyltransferase domain-containing protein</fullName>
    </recommendedName>
</protein>
<sequence>MATDDLDFRLATAEDAIPLERLINTAFLADKTTQVFLTDDRNVNVIDVPTIIAKIKQPDCAVLTVADRSTGSLVAHGSVRKLDDGRAWFGMLAVDIGCQNRGLGSKVLAWAEQYAYREWGSLGWSSTL</sequence>
<dbReference type="GO" id="GO:0016747">
    <property type="term" value="F:acyltransferase activity, transferring groups other than amino-acyl groups"/>
    <property type="evidence" value="ECO:0007669"/>
    <property type="project" value="InterPro"/>
</dbReference>
<accession>A0AAN7Z8L5</accession>
<dbReference type="CDD" id="cd04301">
    <property type="entry name" value="NAT_SF"/>
    <property type="match status" value="1"/>
</dbReference>
<organism evidence="2 3">
    <name type="scientific">Xylaria bambusicola</name>
    <dbReference type="NCBI Taxonomy" id="326684"/>
    <lineage>
        <taxon>Eukaryota</taxon>
        <taxon>Fungi</taxon>
        <taxon>Dikarya</taxon>
        <taxon>Ascomycota</taxon>
        <taxon>Pezizomycotina</taxon>
        <taxon>Sordariomycetes</taxon>
        <taxon>Xylariomycetidae</taxon>
        <taxon>Xylariales</taxon>
        <taxon>Xylariaceae</taxon>
        <taxon>Xylaria</taxon>
    </lineage>
</organism>
<dbReference type="Gene3D" id="3.40.630.30">
    <property type="match status" value="1"/>
</dbReference>
<dbReference type="InterPro" id="IPR000182">
    <property type="entry name" value="GNAT_dom"/>
</dbReference>
<evidence type="ECO:0000313" key="2">
    <source>
        <dbReference type="EMBL" id="KAK5634862.1"/>
    </source>
</evidence>
<gene>
    <name evidence="2" type="ORF">RRF57_010575</name>
</gene>
<feature type="domain" description="N-acetyltransferase" evidence="1">
    <location>
        <begin position="6"/>
        <end position="128"/>
    </location>
</feature>
<reference evidence="2 3" key="1">
    <citation type="submission" date="2023-10" db="EMBL/GenBank/DDBJ databases">
        <title>Draft genome sequence of Xylaria bambusicola isolate GMP-LS, the root and basal stem rot pathogen of sugarcane in Indonesia.</title>
        <authorList>
            <person name="Selvaraj P."/>
            <person name="Muralishankar V."/>
            <person name="Muruganantham S."/>
            <person name="Sp S."/>
            <person name="Haryani S."/>
            <person name="Lau K.J.X."/>
            <person name="Naqvi N.I."/>
        </authorList>
    </citation>
    <scope>NUCLEOTIDE SEQUENCE [LARGE SCALE GENOMIC DNA]</scope>
    <source>
        <strain evidence="2">GMP-LS</strain>
    </source>
</reference>
<dbReference type="Proteomes" id="UP001305414">
    <property type="component" value="Unassembled WGS sequence"/>
</dbReference>
<dbReference type="PROSITE" id="PS51186">
    <property type="entry name" value="GNAT"/>
    <property type="match status" value="1"/>
</dbReference>